<feature type="transmembrane region" description="Helical" evidence="1">
    <location>
        <begin position="99"/>
        <end position="118"/>
    </location>
</feature>
<dbReference type="STRING" id="665467.SAMN02982931_02047"/>
<proteinExistence type="predicted"/>
<keyword evidence="1" id="KW-0472">Membrane</keyword>
<protein>
    <submittedName>
        <fullName evidence="2">Uncharacterized protein</fullName>
    </submittedName>
</protein>
<reference evidence="2 3" key="1">
    <citation type="submission" date="2016-10" db="EMBL/GenBank/DDBJ databases">
        <authorList>
            <person name="de Groot N.N."/>
        </authorList>
    </citation>
    <scope>NUCLEOTIDE SEQUENCE [LARGE SCALE GENOMIC DNA]</scope>
    <source>
        <strain evidence="2 3">ATCC 35022</strain>
    </source>
</reference>
<organism evidence="2 3">
    <name type="scientific">Bauldia litoralis</name>
    <dbReference type="NCBI Taxonomy" id="665467"/>
    <lineage>
        <taxon>Bacteria</taxon>
        <taxon>Pseudomonadati</taxon>
        <taxon>Pseudomonadota</taxon>
        <taxon>Alphaproteobacteria</taxon>
        <taxon>Hyphomicrobiales</taxon>
        <taxon>Kaistiaceae</taxon>
        <taxon>Bauldia</taxon>
    </lineage>
</organism>
<keyword evidence="1" id="KW-1133">Transmembrane helix</keyword>
<keyword evidence="3" id="KW-1185">Reference proteome</keyword>
<dbReference type="EMBL" id="FMXQ01000003">
    <property type="protein sequence ID" value="SDB26036.1"/>
    <property type="molecule type" value="Genomic_DNA"/>
</dbReference>
<sequence length="135" mass="14455">MITAIPLTIVPLILFNILGYAGVDWSDELFGIVMVSGARWALTLGDLMITLGIVILFLEVLKSGRTSTATVTNHILSTVVLIVYVIELIVVGYCANSVFFVLTLIALFDVVAGFSITIRTASRDVTFGQGFDGGP</sequence>
<evidence type="ECO:0000313" key="2">
    <source>
        <dbReference type="EMBL" id="SDB26036.1"/>
    </source>
</evidence>
<dbReference type="OrthoDB" id="9811032at2"/>
<dbReference type="Proteomes" id="UP000199071">
    <property type="component" value="Unassembled WGS sequence"/>
</dbReference>
<dbReference type="AlphaFoldDB" id="A0A1G6BZM1"/>
<name>A0A1G6BZM1_9HYPH</name>
<dbReference type="RefSeq" id="WP_090876295.1">
    <property type="nucleotide sequence ID" value="NZ_FMXQ01000003.1"/>
</dbReference>
<feature type="transmembrane region" description="Helical" evidence="1">
    <location>
        <begin position="73"/>
        <end position="93"/>
    </location>
</feature>
<evidence type="ECO:0000313" key="3">
    <source>
        <dbReference type="Proteomes" id="UP000199071"/>
    </source>
</evidence>
<keyword evidence="1" id="KW-0812">Transmembrane</keyword>
<gene>
    <name evidence="2" type="ORF">SAMN02982931_02047</name>
</gene>
<feature type="transmembrane region" description="Helical" evidence="1">
    <location>
        <begin position="37"/>
        <end position="61"/>
    </location>
</feature>
<evidence type="ECO:0000256" key="1">
    <source>
        <dbReference type="SAM" id="Phobius"/>
    </source>
</evidence>
<accession>A0A1G6BZM1</accession>